<sequence length="180" mass="20138">MTILINTPQFFFIAFLRNLYSLMSLMYSFCCTLKGRPILCQCSLLLSVSVPLFANIVGIFLEDGAVCTYYDFATHGIKYDSGDVVMLPRHDQKTAVVILGIHVILGKAAEAAKVYFKRLCKWDDVPYSEVKVFGHELAPIEEEVSQVAIFETQGIQGITNPSTGLNVVRRILSMCEILLF</sequence>
<keyword evidence="1" id="KW-0472">Membrane</keyword>
<evidence type="ECO:0000256" key="1">
    <source>
        <dbReference type="SAM" id="Phobius"/>
    </source>
</evidence>
<keyword evidence="2" id="KW-1185">Reference proteome</keyword>
<keyword evidence="1" id="KW-0812">Transmembrane</keyword>
<evidence type="ECO:0000313" key="2">
    <source>
        <dbReference type="Proteomes" id="UP000515158"/>
    </source>
</evidence>
<proteinExistence type="predicted"/>
<dbReference type="RefSeq" id="XP_034241798.1">
    <property type="nucleotide sequence ID" value="XM_034385907.1"/>
</dbReference>
<feature type="transmembrane region" description="Helical" evidence="1">
    <location>
        <begin position="42"/>
        <end position="61"/>
    </location>
</feature>
<protein>
    <submittedName>
        <fullName evidence="3">Uncharacterized protein LOC117645638 isoform X1</fullName>
    </submittedName>
</protein>
<keyword evidence="1" id="KW-1133">Transmembrane helix</keyword>
<organism evidence="3">
    <name type="scientific">Thrips palmi</name>
    <name type="common">Melon thrips</name>
    <dbReference type="NCBI Taxonomy" id="161013"/>
    <lineage>
        <taxon>Eukaryota</taxon>
        <taxon>Metazoa</taxon>
        <taxon>Ecdysozoa</taxon>
        <taxon>Arthropoda</taxon>
        <taxon>Hexapoda</taxon>
        <taxon>Insecta</taxon>
        <taxon>Pterygota</taxon>
        <taxon>Neoptera</taxon>
        <taxon>Paraneoptera</taxon>
        <taxon>Thysanoptera</taxon>
        <taxon>Terebrantia</taxon>
        <taxon>Thripoidea</taxon>
        <taxon>Thripidae</taxon>
        <taxon>Thrips</taxon>
    </lineage>
</organism>
<feature type="transmembrane region" description="Helical" evidence="1">
    <location>
        <begin position="12"/>
        <end position="30"/>
    </location>
</feature>
<evidence type="ECO:0000313" key="3">
    <source>
        <dbReference type="RefSeq" id="XP_034241798.1"/>
    </source>
</evidence>
<gene>
    <name evidence="3" type="primary">LOC117645638</name>
</gene>
<dbReference type="InParanoid" id="A0A6P8YPB8"/>
<reference evidence="3" key="1">
    <citation type="submission" date="2025-08" db="UniProtKB">
        <authorList>
            <consortium name="RefSeq"/>
        </authorList>
    </citation>
    <scope>IDENTIFICATION</scope>
    <source>
        <tissue evidence="3">Total insect</tissue>
    </source>
</reference>
<dbReference type="KEGG" id="tpal:117645638"/>
<dbReference type="AlphaFoldDB" id="A0A6P8YPB8"/>
<dbReference type="GeneID" id="117645638"/>
<accession>A0A6P8YPB8</accession>
<dbReference type="Proteomes" id="UP000515158">
    <property type="component" value="Unplaced"/>
</dbReference>
<name>A0A6P8YPB8_THRPL</name>